<comment type="caution">
    <text evidence="1">The sequence shown here is derived from an EMBL/GenBank/DDBJ whole genome shotgun (WGS) entry which is preliminary data.</text>
</comment>
<gene>
    <name evidence="1" type="ORF">MRB53_030525</name>
</gene>
<dbReference type="Proteomes" id="UP001234297">
    <property type="component" value="Chromosome 10"/>
</dbReference>
<name>A0ACC2KLT3_PERAE</name>
<proteinExistence type="predicted"/>
<organism evidence="1 2">
    <name type="scientific">Persea americana</name>
    <name type="common">Avocado</name>
    <dbReference type="NCBI Taxonomy" id="3435"/>
    <lineage>
        <taxon>Eukaryota</taxon>
        <taxon>Viridiplantae</taxon>
        <taxon>Streptophyta</taxon>
        <taxon>Embryophyta</taxon>
        <taxon>Tracheophyta</taxon>
        <taxon>Spermatophyta</taxon>
        <taxon>Magnoliopsida</taxon>
        <taxon>Magnoliidae</taxon>
        <taxon>Laurales</taxon>
        <taxon>Lauraceae</taxon>
        <taxon>Persea</taxon>
    </lineage>
</organism>
<sequence>MWTGDKMDLIMNEPCRETMMVGDDLREAIRLPLEASRLLKSSMEQIMSSELKSKPFDTEEFGPNDPEAMSGSN</sequence>
<keyword evidence="2" id="KW-1185">Reference proteome</keyword>
<accession>A0ACC2KLT3</accession>
<dbReference type="EMBL" id="CM056818">
    <property type="protein sequence ID" value="KAJ8621996.1"/>
    <property type="molecule type" value="Genomic_DNA"/>
</dbReference>
<evidence type="ECO:0000313" key="1">
    <source>
        <dbReference type="EMBL" id="KAJ8621996.1"/>
    </source>
</evidence>
<protein>
    <submittedName>
        <fullName evidence="1">Uncharacterized protein</fullName>
    </submittedName>
</protein>
<reference evidence="1 2" key="1">
    <citation type="journal article" date="2022" name="Hortic Res">
        <title>A haplotype resolved chromosomal level avocado genome allows analysis of novel avocado genes.</title>
        <authorList>
            <person name="Nath O."/>
            <person name="Fletcher S.J."/>
            <person name="Hayward A."/>
            <person name="Shaw L.M."/>
            <person name="Masouleh A.K."/>
            <person name="Furtado A."/>
            <person name="Henry R.J."/>
            <person name="Mitter N."/>
        </authorList>
    </citation>
    <scope>NUCLEOTIDE SEQUENCE [LARGE SCALE GENOMIC DNA]</scope>
    <source>
        <strain evidence="2">cv. Hass</strain>
    </source>
</reference>
<evidence type="ECO:0000313" key="2">
    <source>
        <dbReference type="Proteomes" id="UP001234297"/>
    </source>
</evidence>